<sequence>MHTTDTVKIHTDHATEKHLGDWTHASCFEVKARYGSVVIDLRSPWIEGEQEIVVEVHLDHAMVKLLVPEDAVIDSSELNWTGRGKVKDMARPQHAAGRVIRLTGSSVKSEFRIHRGGIAVLSALFSREFFEDAKQAHKQGRTPTLLDPANAPR</sequence>
<keyword evidence="2" id="KW-1185">Reference proteome</keyword>
<dbReference type="EMBL" id="CP032568">
    <property type="protein sequence ID" value="AYF75059.1"/>
    <property type="molecule type" value="Genomic_DNA"/>
</dbReference>
<dbReference type="RefSeq" id="WP_120737198.1">
    <property type="nucleotide sequence ID" value="NZ_CP032568.1"/>
</dbReference>
<protein>
    <submittedName>
        <fullName evidence="1">Uncharacterized protein</fullName>
    </submittedName>
</protein>
<evidence type="ECO:0000313" key="2">
    <source>
        <dbReference type="Proteomes" id="UP000267164"/>
    </source>
</evidence>
<accession>A0A386ZEZ4</accession>
<reference evidence="1 2" key="1">
    <citation type="submission" date="2018-09" db="EMBL/GenBank/DDBJ databases">
        <title>Nocardia yunnanensis sp. nov., an actinomycete isolated from a soil sample.</title>
        <authorList>
            <person name="Zhang J."/>
        </authorList>
    </citation>
    <scope>NUCLEOTIDE SEQUENCE [LARGE SCALE GENOMIC DNA]</scope>
    <source>
        <strain evidence="1 2">CFHS0054</strain>
    </source>
</reference>
<name>A0A386ZEZ4_9NOCA</name>
<dbReference type="KEGG" id="nyu:D7D52_15655"/>
<dbReference type="Proteomes" id="UP000267164">
    <property type="component" value="Chromosome"/>
</dbReference>
<organism evidence="1 2">
    <name type="scientific">Nocardia yunnanensis</name>
    <dbReference type="NCBI Taxonomy" id="2382165"/>
    <lineage>
        <taxon>Bacteria</taxon>
        <taxon>Bacillati</taxon>
        <taxon>Actinomycetota</taxon>
        <taxon>Actinomycetes</taxon>
        <taxon>Mycobacteriales</taxon>
        <taxon>Nocardiaceae</taxon>
        <taxon>Nocardia</taxon>
    </lineage>
</organism>
<proteinExistence type="predicted"/>
<dbReference type="OrthoDB" id="4542805at2"/>
<dbReference type="AlphaFoldDB" id="A0A386ZEZ4"/>
<gene>
    <name evidence="1" type="ORF">D7D52_15655</name>
</gene>
<evidence type="ECO:0000313" key="1">
    <source>
        <dbReference type="EMBL" id="AYF75059.1"/>
    </source>
</evidence>